<gene>
    <name evidence="1" type="ORF">CFP56_035867</name>
</gene>
<proteinExistence type="predicted"/>
<comment type="caution">
    <text evidence="1">The sequence shown here is derived from an EMBL/GenBank/DDBJ whole genome shotgun (WGS) entry which is preliminary data.</text>
</comment>
<sequence>MYNLHGRVSYCFISHSHALLAYLSRKMYLQVVEDESFMPLVPIPNARRLLRFSLLVLC</sequence>
<evidence type="ECO:0000313" key="1">
    <source>
        <dbReference type="EMBL" id="KAK7823117.1"/>
    </source>
</evidence>
<reference evidence="1 2" key="1">
    <citation type="journal article" date="2018" name="Sci. Data">
        <title>The draft genome sequence of cork oak.</title>
        <authorList>
            <person name="Ramos A.M."/>
            <person name="Usie A."/>
            <person name="Barbosa P."/>
            <person name="Barros P.M."/>
            <person name="Capote T."/>
            <person name="Chaves I."/>
            <person name="Simoes F."/>
            <person name="Abreu I."/>
            <person name="Carrasquinho I."/>
            <person name="Faro C."/>
            <person name="Guimaraes J.B."/>
            <person name="Mendonca D."/>
            <person name="Nobrega F."/>
            <person name="Rodrigues L."/>
            <person name="Saibo N.J.M."/>
            <person name="Varela M.C."/>
            <person name="Egas C."/>
            <person name="Matos J."/>
            <person name="Miguel C.M."/>
            <person name="Oliveira M.M."/>
            <person name="Ricardo C.P."/>
            <person name="Goncalves S."/>
        </authorList>
    </citation>
    <scope>NUCLEOTIDE SEQUENCE [LARGE SCALE GENOMIC DNA]</scope>
    <source>
        <strain evidence="2">cv. HL8</strain>
    </source>
</reference>
<accession>A0AAW0J9E9</accession>
<dbReference type="EMBL" id="PKMF04000644">
    <property type="protein sequence ID" value="KAK7823117.1"/>
    <property type="molecule type" value="Genomic_DNA"/>
</dbReference>
<protein>
    <submittedName>
        <fullName evidence="1">Uncharacterized protein</fullName>
    </submittedName>
</protein>
<keyword evidence="2" id="KW-1185">Reference proteome</keyword>
<evidence type="ECO:0000313" key="2">
    <source>
        <dbReference type="Proteomes" id="UP000237347"/>
    </source>
</evidence>
<organism evidence="1 2">
    <name type="scientific">Quercus suber</name>
    <name type="common">Cork oak</name>
    <dbReference type="NCBI Taxonomy" id="58331"/>
    <lineage>
        <taxon>Eukaryota</taxon>
        <taxon>Viridiplantae</taxon>
        <taxon>Streptophyta</taxon>
        <taxon>Embryophyta</taxon>
        <taxon>Tracheophyta</taxon>
        <taxon>Spermatophyta</taxon>
        <taxon>Magnoliopsida</taxon>
        <taxon>eudicotyledons</taxon>
        <taxon>Gunneridae</taxon>
        <taxon>Pentapetalae</taxon>
        <taxon>rosids</taxon>
        <taxon>fabids</taxon>
        <taxon>Fagales</taxon>
        <taxon>Fagaceae</taxon>
        <taxon>Quercus</taxon>
    </lineage>
</organism>
<dbReference type="AlphaFoldDB" id="A0AAW0J9E9"/>
<dbReference type="Proteomes" id="UP000237347">
    <property type="component" value="Unassembled WGS sequence"/>
</dbReference>
<name>A0AAW0J9E9_QUESU</name>